<protein>
    <submittedName>
        <fullName evidence="2">RCC1 domain-containing protein 1</fullName>
    </submittedName>
</protein>
<organism evidence="2 3">
    <name type="scientific">Papilio machaon</name>
    <name type="common">Old World swallowtail butterfly</name>
    <dbReference type="NCBI Taxonomy" id="76193"/>
    <lineage>
        <taxon>Eukaryota</taxon>
        <taxon>Metazoa</taxon>
        <taxon>Ecdysozoa</taxon>
        <taxon>Arthropoda</taxon>
        <taxon>Hexapoda</taxon>
        <taxon>Insecta</taxon>
        <taxon>Pterygota</taxon>
        <taxon>Neoptera</taxon>
        <taxon>Endopterygota</taxon>
        <taxon>Lepidoptera</taxon>
        <taxon>Glossata</taxon>
        <taxon>Ditrysia</taxon>
        <taxon>Papilionoidea</taxon>
        <taxon>Papilionidae</taxon>
        <taxon>Papilioninae</taxon>
        <taxon>Papilio</taxon>
    </lineage>
</organism>
<dbReference type="OrthoDB" id="5370059at2759"/>
<dbReference type="InParanoid" id="A0A194QUN2"/>
<keyword evidence="3" id="KW-1185">Reference proteome</keyword>
<dbReference type="PANTHER" id="PTHR46849">
    <property type="entry name" value="RCC1 DOMAIN-CONTAINING PROTEIN 1"/>
    <property type="match status" value="1"/>
</dbReference>
<dbReference type="Proteomes" id="UP000053240">
    <property type="component" value="Unassembled WGS sequence"/>
</dbReference>
<dbReference type="FunCoup" id="A0A194QUN2">
    <property type="interactions" value="208"/>
</dbReference>
<dbReference type="InterPro" id="IPR009091">
    <property type="entry name" value="RCC1/BLIP-II"/>
</dbReference>
<reference evidence="2 3" key="1">
    <citation type="journal article" date="2015" name="Nat. Commun.">
        <title>Outbred genome sequencing and CRISPR/Cas9 gene editing in butterflies.</title>
        <authorList>
            <person name="Li X."/>
            <person name="Fan D."/>
            <person name="Zhang W."/>
            <person name="Liu G."/>
            <person name="Zhang L."/>
            <person name="Zhao L."/>
            <person name="Fang X."/>
            <person name="Chen L."/>
            <person name="Dong Y."/>
            <person name="Chen Y."/>
            <person name="Ding Y."/>
            <person name="Zhao R."/>
            <person name="Feng M."/>
            <person name="Zhu Y."/>
            <person name="Feng Y."/>
            <person name="Jiang X."/>
            <person name="Zhu D."/>
            <person name="Xiang H."/>
            <person name="Feng X."/>
            <person name="Li S."/>
            <person name="Wang J."/>
            <person name="Zhang G."/>
            <person name="Kronforst M.R."/>
            <person name="Wang W."/>
        </authorList>
    </citation>
    <scope>NUCLEOTIDE SEQUENCE [LARGE SCALE GENOMIC DNA]</scope>
    <source>
        <strain evidence="2">Ya'a_city_454_Pm</strain>
        <tissue evidence="2">Whole body</tissue>
    </source>
</reference>
<dbReference type="PANTHER" id="PTHR46849:SF1">
    <property type="entry name" value="RCC1 DOMAIN-CONTAINING PROTEIN 1"/>
    <property type="match status" value="1"/>
</dbReference>
<dbReference type="EMBL" id="KQ461108">
    <property type="protein sequence ID" value="KPJ09177.1"/>
    <property type="molecule type" value="Genomic_DNA"/>
</dbReference>
<gene>
    <name evidence="2" type="ORF">RR48_15318</name>
</gene>
<dbReference type="Gene3D" id="2.130.10.30">
    <property type="entry name" value="Regulator of chromosome condensation 1/beta-lactamase-inhibitor protein II"/>
    <property type="match status" value="1"/>
</dbReference>
<proteinExistence type="predicted"/>
<evidence type="ECO:0000313" key="2">
    <source>
        <dbReference type="EMBL" id="KPJ09177.1"/>
    </source>
</evidence>
<feature type="repeat" description="RCC1" evidence="1">
    <location>
        <begin position="191"/>
        <end position="242"/>
    </location>
</feature>
<dbReference type="Pfam" id="PF00415">
    <property type="entry name" value="RCC1"/>
    <property type="match status" value="2"/>
</dbReference>
<dbReference type="PROSITE" id="PS50012">
    <property type="entry name" value="RCC1_3"/>
    <property type="match status" value="2"/>
</dbReference>
<evidence type="ECO:0000313" key="3">
    <source>
        <dbReference type="Proteomes" id="UP000053240"/>
    </source>
</evidence>
<feature type="repeat" description="RCC1" evidence="1">
    <location>
        <begin position="243"/>
        <end position="309"/>
    </location>
</feature>
<sequence length="362" mass="41216">MSTRYKFSGNNLFGQWFLNEPILEKFQLVSKNHGLDFKLMHMSWSHNVFQSKNAIYVSGAWDNNENVVKRLDLFFGVELKATDLLAAGNDDFFYVVDVKRLTIWIMHHEFDKTFTFYPLDLKFTLGKMEKENNDIEIVKMIVSNKSVYFLTNKGCIFTGIPPIYLDTRHCLGRVCDVACGYEHCILLTDFGHVYTWGSGKRFQLGHGDIEDIDKPQEVDALAGIKITKIAAGGYHCLALSEFGDAYTWGWNDEGQLGILDNVEHPSIENPIQYSIPKLIDIYDENGEIVTIDIVDIACGSKHSALKLADNTVWTSGYNKYGQLGLSSKMFPSVKYFRKVYESCINFKIMCGIWCTVIETTSN</sequence>
<name>A0A194QUN2_PAPMA</name>
<dbReference type="InterPro" id="IPR000408">
    <property type="entry name" value="Reg_chr_condens"/>
</dbReference>
<dbReference type="STRING" id="76193.A0A194QUN2"/>
<dbReference type="SUPFAM" id="SSF50985">
    <property type="entry name" value="RCC1/BLIP-II"/>
    <property type="match status" value="1"/>
</dbReference>
<dbReference type="PRINTS" id="PR00633">
    <property type="entry name" value="RCCNDNSATION"/>
</dbReference>
<evidence type="ECO:0000256" key="1">
    <source>
        <dbReference type="PROSITE-ProRule" id="PRU00235"/>
    </source>
</evidence>
<accession>A0A194QUN2</accession>
<dbReference type="AlphaFoldDB" id="A0A194QUN2"/>
<dbReference type="KEGG" id="pmac:106717076"/>
<dbReference type="InterPro" id="IPR052830">
    <property type="entry name" value="RCC1_domain-containing"/>
</dbReference>